<dbReference type="InterPro" id="IPR023875">
    <property type="entry name" value="DNA_repair_put"/>
</dbReference>
<dbReference type="Proteomes" id="UP000184310">
    <property type="component" value="Unassembled WGS sequence"/>
</dbReference>
<dbReference type="AlphaFoldDB" id="A0A1M6AJP2"/>
<evidence type="ECO:0000313" key="2">
    <source>
        <dbReference type="EMBL" id="SHI36686.1"/>
    </source>
</evidence>
<keyword evidence="3" id="KW-1185">Reference proteome</keyword>
<sequence>MKGAILMIVYLFDGSFEGFSTCIYYSYYNKLKPDAFISEEDFTYNFTYETLEIKTEYDKYDRVYNSLQDKLTYESLSRIYHLFLSCDDKNHIVLYNYIKLCFKFHKQVDLHLNNDTILLAHRLAKRVSFEAHRFTGFIRFTEVSKDLFYSKIAPDNNILSLILKHFVNRFSNLQFIIHDEKRELAIIYNGNDAIITKLNLASVPSIKQGNYEKLWKSYFNSATISERENRRLQRGFMPKRYWNNLTEI</sequence>
<evidence type="ECO:0000259" key="1">
    <source>
        <dbReference type="Pfam" id="PF13566"/>
    </source>
</evidence>
<gene>
    <name evidence="2" type="ORF">SAMN02745163_00101</name>
</gene>
<dbReference type="Pfam" id="PF13566">
    <property type="entry name" value="DUF4130"/>
    <property type="match status" value="1"/>
</dbReference>
<protein>
    <submittedName>
        <fullName evidence="2">Probable DNA metabolism protein</fullName>
    </submittedName>
</protein>
<reference evidence="2 3" key="1">
    <citation type="submission" date="2016-11" db="EMBL/GenBank/DDBJ databases">
        <authorList>
            <person name="Jaros S."/>
            <person name="Januszkiewicz K."/>
            <person name="Wedrychowicz H."/>
        </authorList>
    </citation>
    <scope>NUCLEOTIDE SEQUENCE [LARGE SCALE GENOMIC DNA]</scope>
    <source>
        <strain evidence="2 3">DSM 21758</strain>
    </source>
</reference>
<proteinExistence type="predicted"/>
<dbReference type="InterPro" id="IPR025404">
    <property type="entry name" value="DUF4130"/>
</dbReference>
<evidence type="ECO:0000313" key="3">
    <source>
        <dbReference type="Proteomes" id="UP000184310"/>
    </source>
</evidence>
<dbReference type="EMBL" id="FQZB01000003">
    <property type="protein sequence ID" value="SHI36686.1"/>
    <property type="molecule type" value="Genomic_DNA"/>
</dbReference>
<name>A0A1M6AJP2_9CLOT</name>
<dbReference type="STRING" id="1121302.SAMN02745163_00101"/>
<organism evidence="2 3">
    <name type="scientific">Clostridium cavendishii DSM 21758</name>
    <dbReference type="NCBI Taxonomy" id="1121302"/>
    <lineage>
        <taxon>Bacteria</taxon>
        <taxon>Bacillati</taxon>
        <taxon>Bacillota</taxon>
        <taxon>Clostridia</taxon>
        <taxon>Eubacteriales</taxon>
        <taxon>Clostridiaceae</taxon>
        <taxon>Clostridium</taxon>
    </lineage>
</organism>
<feature type="domain" description="DUF4130" evidence="1">
    <location>
        <begin position="91"/>
        <end position="247"/>
    </location>
</feature>
<dbReference type="NCBIfam" id="TIGR03915">
    <property type="entry name" value="SAM_7_link_chp"/>
    <property type="match status" value="1"/>
</dbReference>
<accession>A0A1M6AJP2</accession>